<dbReference type="GO" id="GO:0005634">
    <property type="term" value="C:nucleus"/>
    <property type="evidence" value="ECO:0007669"/>
    <property type="project" value="TreeGrafter"/>
</dbReference>
<dbReference type="InterPro" id="IPR036864">
    <property type="entry name" value="Zn2-C6_fun-type_DNA-bd_sf"/>
</dbReference>
<keyword evidence="1" id="KW-0479">Metal-binding</keyword>
<dbReference type="EMBL" id="JAGPYM010000014">
    <property type="protein sequence ID" value="KAH6887650.1"/>
    <property type="molecule type" value="Genomic_DNA"/>
</dbReference>
<feature type="domain" description="Zn(2)-C6 fungal-type" evidence="5">
    <location>
        <begin position="12"/>
        <end position="44"/>
    </location>
</feature>
<dbReference type="Proteomes" id="UP000777438">
    <property type="component" value="Unassembled WGS sequence"/>
</dbReference>
<dbReference type="Pfam" id="PF00172">
    <property type="entry name" value="Zn_clus"/>
    <property type="match status" value="1"/>
</dbReference>
<evidence type="ECO:0000313" key="7">
    <source>
        <dbReference type="Proteomes" id="UP000777438"/>
    </source>
</evidence>
<dbReference type="InterPro" id="IPR051127">
    <property type="entry name" value="Fungal_SecMet_Regulators"/>
</dbReference>
<evidence type="ECO:0000256" key="2">
    <source>
        <dbReference type="ARBA" id="ARBA00023015"/>
    </source>
</evidence>
<dbReference type="SUPFAM" id="SSF57701">
    <property type="entry name" value="Zn2/Cys6 DNA-binding domain"/>
    <property type="match status" value="1"/>
</dbReference>
<dbReference type="Gene3D" id="4.10.240.10">
    <property type="entry name" value="Zn(2)-C6 fungal-type DNA-binding domain"/>
    <property type="match status" value="1"/>
</dbReference>
<keyword evidence="4" id="KW-0539">Nucleus</keyword>
<dbReference type="GO" id="GO:0006351">
    <property type="term" value="P:DNA-templated transcription"/>
    <property type="evidence" value="ECO:0007669"/>
    <property type="project" value="InterPro"/>
</dbReference>
<dbReference type="GO" id="GO:0000435">
    <property type="term" value="P:positive regulation of transcription from RNA polymerase II promoter by galactose"/>
    <property type="evidence" value="ECO:0007669"/>
    <property type="project" value="TreeGrafter"/>
</dbReference>
<dbReference type="AlphaFoldDB" id="A0A9P9AP59"/>
<evidence type="ECO:0000256" key="4">
    <source>
        <dbReference type="ARBA" id="ARBA00023242"/>
    </source>
</evidence>
<dbReference type="GO" id="GO:0000981">
    <property type="term" value="F:DNA-binding transcription factor activity, RNA polymerase II-specific"/>
    <property type="evidence" value="ECO:0007669"/>
    <property type="project" value="InterPro"/>
</dbReference>
<dbReference type="OrthoDB" id="3362851at2759"/>
<organism evidence="6 7">
    <name type="scientific">Thelonectria olida</name>
    <dbReference type="NCBI Taxonomy" id="1576542"/>
    <lineage>
        <taxon>Eukaryota</taxon>
        <taxon>Fungi</taxon>
        <taxon>Dikarya</taxon>
        <taxon>Ascomycota</taxon>
        <taxon>Pezizomycotina</taxon>
        <taxon>Sordariomycetes</taxon>
        <taxon>Hypocreomycetidae</taxon>
        <taxon>Hypocreales</taxon>
        <taxon>Nectriaceae</taxon>
        <taxon>Thelonectria</taxon>
    </lineage>
</organism>
<dbReference type="Pfam" id="PF04082">
    <property type="entry name" value="Fungal_trans"/>
    <property type="match status" value="1"/>
</dbReference>
<dbReference type="InterPro" id="IPR007219">
    <property type="entry name" value="XnlR_reg_dom"/>
</dbReference>
<dbReference type="GO" id="GO:0008270">
    <property type="term" value="F:zinc ion binding"/>
    <property type="evidence" value="ECO:0007669"/>
    <property type="project" value="InterPro"/>
</dbReference>
<dbReference type="GO" id="GO:0000978">
    <property type="term" value="F:RNA polymerase II cis-regulatory region sequence-specific DNA binding"/>
    <property type="evidence" value="ECO:0007669"/>
    <property type="project" value="TreeGrafter"/>
</dbReference>
<comment type="caution">
    <text evidence="6">The sequence shown here is derived from an EMBL/GenBank/DDBJ whole genome shotgun (WGS) entry which is preliminary data.</text>
</comment>
<name>A0A9P9AP59_9HYPO</name>
<sequence length="646" mass="72266">MKLASGNGVTSACAECRRRRIKCDGLSVPCRQCNYYQVPHLCHFPPRKTRNSVSWRVHAGVSETLDKARKVLSIAFPSHSLDELSLMTRDELLGTVLALVSDDPVSTLEKPEEDFRMLEPSPDRDFTWDEVSNRDESQPSRIADNVNGLEFWGDSDRESYLGLPSIPTILRVISRAMPKLRQQPPPNPETCSSTSELELSLASTTTLSEVDEISLINAYFTHAHHITPMVDEVDFRTRYAQADAAKGPCSSWMALLNMVLAMGCLASDTTLFTAENIYCERAAQHLSISSLGSGNLYTVQAMGLYGGYLLHFLHKPNMANAIIGAAIRMAVAMGMHRARLRFGGSRGAGCMDEVSVITRVRTWWSLFCLDTWAAATLGRPNMGFWDPATILTSPTSLLTGTDYSNISLAASEEFCKIASRIQDRLIRSPLMTKDEILRFDEELMGWRNSLHTFLGKQDSCPPALRVARGWIWSRFMTTRLTLYRPCLLQAALRRSLASDNAGYDGNLVTKSIEVARDTVDTLTLDWFPNQLVSWNAAWHLFQAALVLVLALALDIEWARENSCHESVQKALDLFSCIEHASPGGTYSREIIRHLYRVAESNCPETANEMQTDITSTLTLDFLDPDLMGQDADWLELLYGNDYQLKH</sequence>
<dbReference type="PANTHER" id="PTHR47424:SF5">
    <property type="entry name" value="ZN(II)2CYS6 TRANSCRIPTION FACTOR (EUROFUNG)"/>
    <property type="match status" value="1"/>
</dbReference>
<dbReference type="PROSITE" id="PS50048">
    <property type="entry name" value="ZN2_CY6_FUNGAL_2"/>
    <property type="match status" value="1"/>
</dbReference>
<evidence type="ECO:0000313" key="6">
    <source>
        <dbReference type="EMBL" id="KAH6887650.1"/>
    </source>
</evidence>
<proteinExistence type="predicted"/>
<dbReference type="CDD" id="cd00067">
    <property type="entry name" value="GAL4"/>
    <property type="match status" value="1"/>
</dbReference>
<keyword evidence="3" id="KW-0804">Transcription</keyword>
<keyword evidence="2" id="KW-0805">Transcription regulation</keyword>
<accession>A0A9P9AP59</accession>
<dbReference type="SMART" id="SM00906">
    <property type="entry name" value="Fungal_trans"/>
    <property type="match status" value="1"/>
</dbReference>
<evidence type="ECO:0000256" key="3">
    <source>
        <dbReference type="ARBA" id="ARBA00023163"/>
    </source>
</evidence>
<dbReference type="CDD" id="cd12148">
    <property type="entry name" value="fungal_TF_MHR"/>
    <property type="match status" value="1"/>
</dbReference>
<dbReference type="SMART" id="SM00066">
    <property type="entry name" value="GAL4"/>
    <property type="match status" value="1"/>
</dbReference>
<protein>
    <submittedName>
        <fullName evidence="6">Fungal-specific transcription factor domain-containing protein</fullName>
    </submittedName>
</protein>
<dbReference type="PANTHER" id="PTHR47424">
    <property type="entry name" value="REGULATORY PROTEIN GAL4"/>
    <property type="match status" value="1"/>
</dbReference>
<dbReference type="InterPro" id="IPR001138">
    <property type="entry name" value="Zn2Cys6_DnaBD"/>
</dbReference>
<reference evidence="6 7" key="1">
    <citation type="journal article" date="2021" name="Nat. Commun.">
        <title>Genetic determinants of endophytism in the Arabidopsis root mycobiome.</title>
        <authorList>
            <person name="Mesny F."/>
            <person name="Miyauchi S."/>
            <person name="Thiergart T."/>
            <person name="Pickel B."/>
            <person name="Atanasova L."/>
            <person name="Karlsson M."/>
            <person name="Huettel B."/>
            <person name="Barry K.W."/>
            <person name="Haridas S."/>
            <person name="Chen C."/>
            <person name="Bauer D."/>
            <person name="Andreopoulos W."/>
            <person name="Pangilinan J."/>
            <person name="LaButti K."/>
            <person name="Riley R."/>
            <person name="Lipzen A."/>
            <person name="Clum A."/>
            <person name="Drula E."/>
            <person name="Henrissat B."/>
            <person name="Kohler A."/>
            <person name="Grigoriev I.V."/>
            <person name="Martin F.M."/>
            <person name="Hacquard S."/>
        </authorList>
    </citation>
    <scope>NUCLEOTIDE SEQUENCE [LARGE SCALE GENOMIC DNA]</scope>
    <source>
        <strain evidence="6 7">MPI-CAGE-CH-0241</strain>
    </source>
</reference>
<gene>
    <name evidence="6" type="ORF">B0T10DRAFT_406855</name>
</gene>
<keyword evidence="7" id="KW-1185">Reference proteome</keyword>
<dbReference type="PROSITE" id="PS00463">
    <property type="entry name" value="ZN2_CY6_FUNGAL_1"/>
    <property type="match status" value="1"/>
</dbReference>
<evidence type="ECO:0000259" key="5">
    <source>
        <dbReference type="PROSITE" id="PS50048"/>
    </source>
</evidence>
<evidence type="ECO:0000256" key="1">
    <source>
        <dbReference type="ARBA" id="ARBA00022723"/>
    </source>
</evidence>